<dbReference type="KEGG" id="vg:26643563"/>
<keyword evidence="2" id="KW-1185">Reference proteome</keyword>
<gene>
    <name evidence="1" type="primary">032</name>
</gene>
<evidence type="ECO:0000313" key="1">
    <source>
        <dbReference type="EMBL" id="AEH03459.1"/>
    </source>
</evidence>
<sequence length="87" mass="9923">MLSQICDAAKLQRECPETRVAGVSKGQYLVVFPENQPTVVRIIDTKKPGLHILADIDYRHRSISRAQEENDQLLLEILQDVHKPSMQ</sequence>
<name>F8SJR4_BPPA3</name>
<dbReference type="RefSeq" id="YP_009217115.1">
    <property type="nucleotide sequence ID" value="NC_028999.1"/>
</dbReference>
<dbReference type="EMBL" id="HQ630627">
    <property type="protein sequence ID" value="AEH03459.1"/>
    <property type="molecule type" value="Genomic_DNA"/>
</dbReference>
<dbReference type="GeneID" id="26643563"/>
<evidence type="ECO:0000313" key="2">
    <source>
        <dbReference type="Proteomes" id="UP000008388"/>
    </source>
</evidence>
<organismHost>
    <name type="scientific">Pseudomonas aeruginosa</name>
    <dbReference type="NCBI Taxonomy" id="287"/>
</organismHost>
<proteinExistence type="predicted"/>
<accession>F8SJR4</accession>
<reference evidence="1 2" key="1">
    <citation type="journal article" date="2011" name="Microbiology">
        <title>The Pseudomonas aeruginosa generalized transducing phage phiPA3 is a new member of the phiKZ-like group of 'jumbo' phages, and infects model laboratory strains and clinical isolates from cystic fibrosis patients.</title>
        <authorList>
            <person name="Monson R."/>
            <person name="Foulds I."/>
            <person name="Foweraker J."/>
            <person name="Welch M."/>
            <person name="Salmond G.P."/>
        </authorList>
    </citation>
    <scope>NUCLEOTIDE SEQUENCE [LARGE SCALE GENOMIC DNA]</scope>
</reference>
<dbReference type="Proteomes" id="UP000008388">
    <property type="component" value="Segment"/>
</dbReference>
<organism evidence="1 2">
    <name type="scientific">Pseudomonas phage PhiPA3</name>
    <name type="common">Pseudomonas aeruginosa phage PhiPA3</name>
    <dbReference type="NCBI Taxonomy" id="998086"/>
    <lineage>
        <taxon>Viruses</taxon>
        <taxon>Duplodnaviria</taxon>
        <taxon>Heunggongvirae</taxon>
        <taxon>Uroviricota</taxon>
        <taxon>Caudoviricetes</taxon>
        <taxon>Chimalliviridae</taxon>
        <taxon>Miltoncavirus</taxon>
        <taxon>Miltoncavirus PhiPA3</taxon>
    </lineage>
</organism>
<protein>
    <submittedName>
        <fullName evidence="1">Uncharacterized protein 032</fullName>
    </submittedName>
</protein>